<protein>
    <recommendedName>
        <fullName evidence="3">PD-(D/E)XK nuclease family protein</fullName>
    </recommendedName>
</protein>
<dbReference type="EMBL" id="SGSQ01000021">
    <property type="protein sequence ID" value="RZG44821.1"/>
    <property type="molecule type" value="Genomic_DNA"/>
</dbReference>
<organism evidence="1 2">
    <name type="scientific">Acinetobacter wuhouensis</name>
    <dbReference type="NCBI Taxonomy" id="1879050"/>
    <lineage>
        <taxon>Bacteria</taxon>
        <taxon>Pseudomonadati</taxon>
        <taxon>Pseudomonadota</taxon>
        <taxon>Gammaproteobacteria</taxon>
        <taxon>Moraxellales</taxon>
        <taxon>Moraxellaceae</taxon>
        <taxon>Acinetobacter</taxon>
    </lineage>
</organism>
<gene>
    <name evidence="1" type="ORF">EXU28_13600</name>
</gene>
<evidence type="ECO:0000313" key="2">
    <source>
        <dbReference type="Proteomes" id="UP000293863"/>
    </source>
</evidence>
<dbReference type="Pfam" id="PF14281">
    <property type="entry name" value="PDDEXK_4"/>
    <property type="match status" value="1"/>
</dbReference>
<comment type="caution">
    <text evidence="1">The sequence shown here is derived from an EMBL/GenBank/DDBJ whole genome shotgun (WGS) entry which is preliminary data.</text>
</comment>
<dbReference type="RefSeq" id="WP_130131653.1">
    <property type="nucleotide sequence ID" value="NZ_SGSQ01000021.1"/>
</dbReference>
<keyword evidence="2" id="KW-1185">Reference proteome</keyword>
<evidence type="ECO:0008006" key="3">
    <source>
        <dbReference type="Google" id="ProtNLM"/>
    </source>
</evidence>
<dbReference type="InterPro" id="IPR029470">
    <property type="entry name" value="PDDEXK_4"/>
</dbReference>
<reference evidence="1 2" key="1">
    <citation type="submission" date="2019-02" db="EMBL/GenBank/DDBJ databases">
        <title>The Batch Genome Submission of Acinetobacter spp. strains.</title>
        <authorList>
            <person name="Qin J."/>
            <person name="Hu Y."/>
            <person name="Ye H."/>
            <person name="Wei L."/>
            <person name="Feng Y."/>
            <person name="Zong Z."/>
        </authorList>
    </citation>
    <scope>NUCLEOTIDE SEQUENCE [LARGE SCALE GENOMIC DNA]</scope>
    <source>
        <strain evidence="1 2">WCHAW060049</strain>
    </source>
</reference>
<sequence>MDLGVENQLKELILDDDFSRLQGLTNKEVNLMEILKVSHKELQHSNFLAWLLSPQETHNLGDFAFKEFIKIYFKENEFQNLGDEKGLSVFDFVQLDFDDLVIKREYKNIDLIFLSKKNEFCMVVENKIYSSEGNGQLTKYRNFAEKEYSDYKYRIYIYLSLEEQKLSQLGNQYYVQITYEHVIKLLNQLLTSEQINLAEQTRFVLEQYLKTLKSMLNQNEEIEIITKKLYQKYKSAFDLVFKYCAETESSVINNILHEFINDEPSFIPFRSEKNYVRFQLKYLQDNLSRFIEKKLFPQGETLESNTIFLFEFNTKNNYVNLDLKIGYGDQEVRHRLLEIYKNNSNFFEKVNKKFSPNFHLSFQKQMLSSEDYETFIETGNEEAVRKVIAKNFKELKIKLKEYQDIMENELAK</sequence>
<dbReference type="Proteomes" id="UP000293863">
    <property type="component" value="Unassembled WGS sequence"/>
</dbReference>
<dbReference type="AlphaFoldDB" id="A0A4Q7AE53"/>
<proteinExistence type="predicted"/>
<accession>A0A4Q7AE53</accession>
<name>A0A4Q7AE53_9GAMM</name>
<evidence type="ECO:0000313" key="1">
    <source>
        <dbReference type="EMBL" id="RZG44821.1"/>
    </source>
</evidence>